<dbReference type="InterPro" id="IPR008532">
    <property type="entry name" value="NFACT_RNA-bd"/>
</dbReference>
<feature type="coiled-coil region" evidence="1">
    <location>
        <begin position="18"/>
        <end position="61"/>
    </location>
</feature>
<dbReference type="Pfam" id="PF05670">
    <property type="entry name" value="NFACT-R_1"/>
    <property type="match status" value="1"/>
</dbReference>
<dbReference type="GO" id="GO:0072344">
    <property type="term" value="P:rescue of stalled ribosome"/>
    <property type="evidence" value="ECO:0007669"/>
    <property type="project" value="TreeGrafter"/>
</dbReference>
<dbReference type="GO" id="GO:0043023">
    <property type="term" value="F:ribosomal large subunit binding"/>
    <property type="evidence" value="ECO:0007669"/>
    <property type="project" value="TreeGrafter"/>
</dbReference>
<accession>A0A7J4JTC7</accession>
<dbReference type="PANTHER" id="PTHR15239:SF6">
    <property type="entry name" value="RIBOSOME QUALITY CONTROL COMPLEX SUBUNIT NEMF"/>
    <property type="match status" value="1"/>
</dbReference>
<comment type="caution">
    <text evidence="3">The sequence shown here is derived from an EMBL/GenBank/DDBJ whole genome shotgun (WGS) entry which is preliminary data.</text>
</comment>
<protein>
    <submittedName>
        <fullName evidence="3">DUF814 domain-containing protein</fullName>
    </submittedName>
</protein>
<evidence type="ECO:0000313" key="4">
    <source>
        <dbReference type="Proteomes" id="UP000590964"/>
    </source>
</evidence>
<organism evidence="3 4">
    <name type="scientific">Candidatus Iainarchaeum sp</name>
    <dbReference type="NCBI Taxonomy" id="3101447"/>
    <lineage>
        <taxon>Archaea</taxon>
        <taxon>Candidatus Iainarchaeota</taxon>
        <taxon>Candidatus Iainarchaeia</taxon>
        <taxon>Candidatus Iainarchaeales</taxon>
        <taxon>Candidatus Iainarchaeaceae</taxon>
        <taxon>Candidatus Iainarchaeum</taxon>
    </lineage>
</organism>
<dbReference type="GO" id="GO:0000049">
    <property type="term" value="F:tRNA binding"/>
    <property type="evidence" value="ECO:0007669"/>
    <property type="project" value="TreeGrafter"/>
</dbReference>
<evidence type="ECO:0000256" key="1">
    <source>
        <dbReference type="SAM" id="Coils"/>
    </source>
</evidence>
<dbReference type="Proteomes" id="UP000590964">
    <property type="component" value="Unassembled WGS sequence"/>
</dbReference>
<keyword evidence="1" id="KW-0175">Coiled coil</keyword>
<dbReference type="GO" id="GO:1990112">
    <property type="term" value="C:RQC complex"/>
    <property type="evidence" value="ECO:0007669"/>
    <property type="project" value="TreeGrafter"/>
</dbReference>
<dbReference type="PANTHER" id="PTHR15239">
    <property type="entry name" value="NUCLEAR EXPORT MEDIATOR FACTOR NEMF"/>
    <property type="match status" value="1"/>
</dbReference>
<evidence type="ECO:0000313" key="3">
    <source>
        <dbReference type="EMBL" id="HIH21051.1"/>
    </source>
</evidence>
<reference evidence="4" key="1">
    <citation type="journal article" date="2020" name="bioRxiv">
        <title>A rank-normalized archaeal taxonomy based on genome phylogeny resolves widespread incomplete and uneven classifications.</title>
        <authorList>
            <person name="Rinke C."/>
            <person name="Chuvochina M."/>
            <person name="Mussig A.J."/>
            <person name="Chaumeil P.-A."/>
            <person name="Waite D.W."/>
            <person name="Whitman W.B."/>
            <person name="Parks D.H."/>
            <person name="Hugenholtz P."/>
        </authorList>
    </citation>
    <scope>NUCLEOTIDE SEQUENCE [LARGE SCALE GENOMIC DNA]</scope>
</reference>
<sequence length="264" mass="29833">MSELQVEINPFKSVRENANAYFEKSKKAKAKLKGLEEARKRMQASLESRQAKKEAKVLERKRKKEWFEKFRWFYTSENSLLCIAGKDRQSNEIIVKKQMQQNDLYFHADIQGASHCILKEGREKASAQDRREAAIFAAVFSKAWNSGIAGVDVYSVFPEQVSKQAQSGEALTTGAFMIYGKREWFKKTPLEFAIGIQEKGRIVSGPLEAVKKQAIAFAALEQGKEKKSETAKKLQRLFEKKTGVKAQLDEIASMLPGDCGIKAV</sequence>
<dbReference type="EMBL" id="DUFW01000002">
    <property type="protein sequence ID" value="HIH21051.1"/>
    <property type="molecule type" value="Genomic_DNA"/>
</dbReference>
<name>A0A7J4JTC7_9ARCH</name>
<gene>
    <name evidence="3" type="ORF">HA222_00105</name>
</gene>
<dbReference type="AlphaFoldDB" id="A0A7J4JTC7"/>
<evidence type="ECO:0000259" key="2">
    <source>
        <dbReference type="Pfam" id="PF05670"/>
    </source>
</evidence>
<proteinExistence type="predicted"/>
<dbReference type="InterPro" id="IPR051608">
    <property type="entry name" value="RQC_Subunit_NEMF"/>
</dbReference>
<feature type="domain" description="NFACT RNA-binding" evidence="2">
    <location>
        <begin position="69"/>
        <end position="180"/>
    </location>
</feature>